<feature type="chain" id="PRO_5027550020" evidence="2">
    <location>
        <begin position="24"/>
        <end position="145"/>
    </location>
</feature>
<organism evidence="3">
    <name type="scientific">Opuntia streptacantha</name>
    <name type="common">Prickly pear cactus</name>
    <name type="synonym">Opuntia cardona</name>
    <dbReference type="NCBI Taxonomy" id="393608"/>
    <lineage>
        <taxon>Eukaryota</taxon>
        <taxon>Viridiplantae</taxon>
        <taxon>Streptophyta</taxon>
        <taxon>Embryophyta</taxon>
        <taxon>Tracheophyta</taxon>
        <taxon>Spermatophyta</taxon>
        <taxon>Magnoliopsida</taxon>
        <taxon>eudicotyledons</taxon>
        <taxon>Gunneridae</taxon>
        <taxon>Pentapetalae</taxon>
        <taxon>Caryophyllales</taxon>
        <taxon>Cactineae</taxon>
        <taxon>Cactaceae</taxon>
        <taxon>Opuntioideae</taxon>
        <taxon>Opuntia</taxon>
    </lineage>
</organism>
<feature type="transmembrane region" description="Helical" evidence="1">
    <location>
        <begin position="110"/>
        <end position="129"/>
    </location>
</feature>
<keyword evidence="1" id="KW-0472">Membrane</keyword>
<protein>
    <submittedName>
        <fullName evidence="3">Uncharacterized protein</fullName>
    </submittedName>
</protein>
<feature type="transmembrane region" description="Helical" evidence="1">
    <location>
        <begin position="68"/>
        <end position="90"/>
    </location>
</feature>
<evidence type="ECO:0000256" key="2">
    <source>
        <dbReference type="SAM" id="SignalP"/>
    </source>
</evidence>
<evidence type="ECO:0000313" key="3">
    <source>
        <dbReference type="EMBL" id="MBA4650331.1"/>
    </source>
</evidence>
<dbReference type="AlphaFoldDB" id="A0A7C8ZTT7"/>
<keyword evidence="1" id="KW-0812">Transmembrane</keyword>
<evidence type="ECO:0000256" key="1">
    <source>
        <dbReference type="SAM" id="Phobius"/>
    </source>
</evidence>
<name>A0A7C8ZTT7_OPUST</name>
<dbReference type="EMBL" id="GISG01164545">
    <property type="protein sequence ID" value="MBA4650331.1"/>
    <property type="molecule type" value="Transcribed_RNA"/>
</dbReference>
<feature type="signal peptide" evidence="2">
    <location>
        <begin position="1"/>
        <end position="23"/>
    </location>
</feature>
<reference evidence="3" key="1">
    <citation type="journal article" date="2013" name="J. Plant Res.">
        <title>Effect of fungi and light on seed germination of three Opuntia species from semiarid lands of central Mexico.</title>
        <authorList>
            <person name="Delgado-Sanchez P."/>
            <person name="Jimenez-Bremont J.F."/>
            <person name="Guerrero-Gonzalez Mde L."/>
            <person name="Flores J."/>
        </authorList>
    </citation>
    <scope>NUCLEOTIDE SEQUENCE</scope>
    <source>
        <tissue evidence="3">Cladode</tissue>
    </source>
</reference>
<sequence length="145" mass="16576">MMQSGSSCIAFLMPHFFLKGWLGRWLFSLADIEGICSFLDPIVNIMDESLDYVSCLDELKAIDKPTGFFITIFKIFYIMLSAPFAESHFISLLDAHYFICGCENCTSPSLYLGSAVFSIRAILLHYLIWKMEIDVFRQAFQPESI</sequence>
<keyword evidence="1" id="KW-1133">Transmembrane helix</keyword>
<reference evidence="3" key="2">
    <citation type="submission" date="2020-07" db="EMBL/GenBank/DDBJ databases">
        <authorList>
            <person name="Vera ALvarez R."/>
            <person name="Arias-Moreno D.M."/>
            <person name="Jimenez-Jacinto V."/>
            <person name="Jimenez-Bremont J.F."/>
            <person name="Swaminathan K."/>
            <person name="Moose S.P."/>
            <person name="Guerrero-Gonzalez M.L."/>
            <person name="Marino-Ramirez L."/>
            <person name="Landsman D."/>
            <person name="Rodriguez-Kessler M."/>
            <person name="Delgado-Sanchez P."/>
        </authorList>
    </citation>
    <scope>NUCLEOTIDE SEQUENCE</scope>
    <source>
        <tissue evidence="3">Cladode</tissue>
    </source>
</reference>
<proteinExistence type="predicted"/>
<keyword evidence="2" id="KW-0732">Signal</keyword>
<accession>A0A7C8ZTT7</accession>